<proteinExistence type="predicted"/>
<organism evidence="2">
    <name type="scientific">uncultured Caudovirales phage</name>
    <dbReference type="NCBI Taxonomy" id="2100421"/>
    <lineage>
        <taxon>Viruses</taxon>
        <taxon>Duplodnaviria</taxon>
        <taxon>Heunggongvirae</taxon>
        <taxon>Uroviricota</taxon>
        <taxon>Caudoviricetes</taxon>
        <taxon>Peduoviridae</taxon>
        <taxon>Maltschvirus</taxon>
        <taxon>Maltschvirus maltsch</taxon>
    </lineage>
</organism>
<dbReference type="EMBL" id="LR798243">
    <property type="protein sequence ID" value="CAB5214333.1"/>
    <property type="molecule type" value="Genomic_DNA"/>
</dbReference>
<protein>
    <recommendedName>
        <fullName evidence="3">Gp5/Type VI secretion system Vgr protein OB-fold domain-containing protein</fullName>
    </recommendedName>
</protein>
<evidence type="ECO:0008006" key="3">
    <source>
        <dbReference type="Google" id="ProtNLM"/>
    </source>
</evidence>
<feature type="region of interest" description="Disordered" evidence="1">
    <location>
        <begin position="157"/>
        <end position="178"/>
    </location>
</feature>
<reference evidence="2" key="1">
    <citation type="submission" date="2020-05" db="EMBL/GenBank/DDBJ databases">
        <authorList>
            <person name="Chiriac C."/>
            <person name="Salcher M."/>
            <person name="Ghai R."/>
            <person name="Kavagutti S V."/>
        </authorList>
    </citation>
    <scope>NUCLEOTIDE SEQUENCE</scope>
</reference>
<feature type="region of interest" description="Disordered" evidence="1">
    <location>
        <begin position="1"/>
        <end position="28"/>
    </location>
</feature>
<accession>A0A6J7WGT6</accession>
<evidence type="ECO:0000256" key="1">
    <source>
        <dbReference type="SAM" id="MobiDB-lite"/>
    </source>
</evidence>
<evidence type="ECO:0000313" key="2">
    <source>
        <dbReference type="EMBL" id="CAB5214333.1"/>
    </source>
</evidence>
<gene>
    <name evidence="2" type="ORF">UFOVP190_60</name>
</gene>
<sequence length="501" mass="52354">MGSSGQIRKTGVEEGGSTSGKSGYPVDPGPYEAIVTKHVEGSRMGQLKVVIPDWEGQEGKELTVSYASPFYGGTYGTDTQLAPKGPNTNGQSYGMWMVPPDIGCKVLVIFVNGDQDRGYWFACIYDSTSHHMVPAIGRNVGGKEDVTVPDDELASKLTSDTNAPVVESSTADPNAFDGDAVTGTPRYPHEYQTYVLINQGLDRDKVRGAISSSSLRETPSNVYGISTPGRKITKDDQVKSDPQKVIARTGGHSFVMDDGAAKDSSEKEGTDQLIRLRTSGGHQLLMNDTEGIYYLGSKTGLQWLEFSKDGSINIYGYAGFNVRSSGPMNFHSDSAIKFHAGGTIDINADYGININSIGSIGIQSMVATSVKSMGLLSLSAVGAASLAGGASCSVGSYLQTSIQGSLVLLNAGGKPPLAIPPMPVIPNRLPDTEFNGTVWVPREGSLASICTVVPAHEPWLDGNGPGRPKPAGGGSLLKAGAKAAGALVLGIGISKAIGAFG</sequence>
<feature type="compositionally biased region" description="Polar residues" evidence="1">
    <location>
        <begin position="157"/>
        <end position="172"/>
    </location>
</feature>
<name>A0A6J7WGT6_9CAUD</name>